<evidence type="ECO:0000256" key="1">
    <source>
        <dbReference type="SAM" id="Phobius"/>
    </source>
</evidence>
<keyword evidence="1" id="KW-0812">Transmembrane</keyword>
<reference evidence="2" key="1">
    <citation type="journal article" date="2019" name="bioRxiv">
        <title>The Genome of the Zebra Mussel, Dreissena polymorpha: A Resource for Invasive Species Research.</title>
        <authorList>
            <person name="McCartney M.A."/>
            <person name="Auch B."/>
            <person name="Kono T."/>
            <person name="Mallez S."/>
            <person name="Zhang Y."/>
            <person name="Obille A."/>
            <person name="Becker A."/>
            <person name="Abrahante J.E."/>
            <person name="Garbe J."/>
            <person name="Badalamenti J.P."/>
            <person name="Herman A."/>
            <person name="Mangelson H."/>
            <person name="Liachko I."/>
            <person name="Sullivan S."/>
            <person name="Sone E.D."/>
            <person name="Koren S."/>
            <person name="Silverstein K.A.T."/>
            <person name="Beckman K.B."/>
            <person name="Gohl D.M."/>
        </authorList>
    </citation>
    <scope>NUCLEOTIDE SEQUENCE</scope>
    <source>
        <strain evidence="2">Duluth1</strain>
        <tissue evidence="2">Whole animal</tissue>
    </source>
</reference>
<organism evidence="2 3">
    <name type="scientific">Dreissena polymorpha</name>
    <name type="common">Zebra mussel</name>
    <name type="synonym">Mytilus polymorpha</name>
    <dbReference type="NCBI Taxonomy" id="45954"/>
    <lineage>
        <taxon>Eukaryota</taxon>
        <taxon>Metazoa</taxon>
        <taxon>Spiralia</taxon>
        <taxon>Lophotrochozoa</taxon>
        <taxon>Mollusca</taxon>
        <taxon>Bivalvia</taxon>
        <taxon>Autobranchia</taxon>
        <taxon>Heteroconchia</taxon>
        <taxon>Euheterodonta</taxon>
        <taxon>Imparidentia</taxon>
        <taxon>Neoheterodontei</taxon>
        <taxon>Myida</taxon>
        <taxon>Dreissenoidea</taxon>
        <taxon>Dreissenidae</taxon>
        <taxon>Dreissena</taxon>
    </lineage>
</organism>
<protein>
    <submittedName>
        <fullName evidence="2">Uncharacterized protein</fullName>
    </submittedName>
</protein>
<comment type="caution">
    <text evidence="2">The sequence shown here is derived from an EMBL/GenBank/DDBJ whole genome shotgun (WGS) entry which is preliminary data.</text>
</comment>
<feature type="transmembrane region" description="Helical" evidence="1">
    <location>
        <begin position="68"/>
        <end position="90"/>
    </location>
</feature>
<reference evidence="2" key="2">
    <citation type="submission" date="2020-11" db="EMBL/GenBank/DDBJ databases">
        <authorList>
            <person name="McCartney M.A."/>
            <person name="Auch B."/>
            <person name="Kono T."/>
            <person name="Mallez S."/>
            <person name="Becker A."/>
            <person name="Gohl D.M."/>
            <person name="Silverstein K.A.T."/>
            <person name="Koren S."/>
            <person name="Bechman K.B."/>
            <person name="Herman A."/>
            <person name="Abrahante J.E."/>
            <person name="Garbe J."/>
        </authorList>
    </citation>
    <scope>NUCLEOTIDE SEQUENCE</scope>
    <source>
        <strain evidence="2">Duluth1</strain>
        <tissue evidence="2">Whole animal</tissue>
    </source>
</reference>
<evidence type="ECO:0000313" key="2">
    <source>
        <dbReference type="EMBL" id="KAH3791336.1"/>
    </source>
</evidence>
<dbReference type="EMBL" id="JAIWYP010000007">
    <property type="protein sequence ID" value="KAH3791336.1"/>
    <property type="molecule type" value="Genomic_DNA"/>
</dbReference>
<keyword evidence="1" id="KW-1133">Transmembrane helix</keyword>
<dbReference type="Proteomes" id="UP000828390">
    <property type="component" value="Unassembled WGS sequence"/>
</dbReference>
<keyword evidence="3" id="KW-1185">Reference proteome</keyword>
<name>A0A9D4F768_DREPO</name>
<dbReference type="AlphaFoldDB" id="A0A9D4F768"/>
<keyword evidence="1" id="KW-0472">Membrane</keyword>
<gene>
    <name evidence="2" type="ORF">DPMN_144819</name>
</gene>
<evidence type="ECO:0000313" key="3">
    <source>
        <dbReference type="Proteomes" id="UP000828390"/>
    </source>
</evidence>
<accession>A0A9D4F768</accession>
<sequence length="102" mass="11379">MLLRRQRVPTIELDVGHALLYRAVLIPGIEIVVTDHLHVHEDATLGNIIPIAADLVPGIAGIKVLDRLNVGIVVPTILIVHITILFRILMSPYLMYQFLFPV</sequence>
<proteinExistence type="predicted"/>